<dbReference type="Proteomes" id="UP000557307">
    <property type="component" value="Unassembled WGS sequence"/>
</dbReference>
<evidence type="ECO:0000256" key="2">
    <source>
        <dbReference type="SAM" id="MobiDB-lite"/>
    </source>
</evidence>
<evidence type="ECO:0000313" key="4">
    <source>
        <dbReference type="EMBL" id="MBB5283688.1"/>
    </source>
</evidence>
<feature type="chain" id="PRO_5033033791" evidence="3">
    <location>
        <begin position="27"/>
        <end position="563"/>
    </location>
</feature>
<reference evidence="4 5" key="1">
    <citation type="submission" date="2020-08" db="EMBL/GenBank/DDBJ databases">
        <title>Genomic Encyclopedia of Type Strains, Phase IV (KMG-IV): sequencing the most valuable type-strain genomes for metagenomic binning, comparative biology and taxonomic classification.</title>
        <authorList>
            <person name="Goeker M."/>
        </authorList>
    </citation>
    <scope>NUCLEOTIDE SEQUENCE [LARGE SCALE GENOMIC DNA]</scope>
    <source>
        <strain evidence="4 5">DSM 105074</strain>
    </source>
</reference>
<evidence type="ECO:0000313" key="5">
    <source>
        <dbReference type="Proteomes" id="UP000557307"/>
    </source>
</evidence>
<dbReference type="InterPro" id="IPR000801">
    <property type="entry name" value="Esterase-like"/>
</dbReference>
<accession>A0A840TUF7</accession>
<comment type="caution">
    <text evidence="4">The sequence shown here is derived from an EMBL/GenBank/DDBJ whole genome shotgun (WGS) entry which is preliminary data.</text>
</comment>
<dbReference type="InterPro" id="IPR050955">
    <property type="entry name" value="Plant_Biomass_Hydrol_Est"/>
</dbReference>
<keyword evidence="1 3" id="KW-0732">Signal</keyword>
<sequence length="563" mass="62073">MLKFSFKAWQVSLVLWLLALSPATRAQQLPAGPQVLTFYSDVDDTEQPYGLYLPKNYNPKKKYPLVVMLHGAGSNHRLALKRVFGKTNLPGETDVETSRYFPAWRDVDYIVASAYARGTMGYQGIAEKDVLDMVADVKRRFSVDEDRTYLTGLSMGGGGTMWIGLSYPDMWAAIAPVCPAPPQGTLPRVPNALHVPMHFFQGDADPAVKVDSTRQWVQRLKDAGTNVTYVEYPGVGHDSWENAYKDGFIFDWFSQFRRNPHPDRVRFASTQYRHGKAYWVVLDEFTPGRTASIEASFTAANRIEVQAKDLSAFTLNLAGHPKFKAGKPLEVVVNGQSVRTQTQGTLSLSERGGTWAEGKPAVGTLSKKAGTEGPLSEALASRHVYVYGTGGNPTPEELNRRRSVAGQAAEWSGYRGEFLGRVMVFPRLLSDQEVRPSDLESANLILFGTKETNSLIGRFADQLPLELSTSATDYGLAYVFPHGSRYVLINSGLPWWTEPASPGGAGYRFATGPVNSIGRFGDFILFKGNYANVVAEGRFDQNWKLAEADAQKLKASGAVTVIK</sequence>
<dbReference type="EMBL" id="JACHGF010000002">
    <property type="protein sequence ID" value="MBB5283688.1"/>
    <property type="molecule type" value="Genomic_DNA"/>
</dbReference>
<organism evidence="4 5">
    <name type="scientific">Rhabdobacter roseus</name>
    <dbReference type="NCBI Taxonomy" id="1655419"/>
    <lineage>
        <taxon>Bacteria</taxon>
        <taxon>Pseudomonadati</taxon>
        <taxon>Bacteroidota</taxon>
        <taxon>Cytophagia</taxon>
        <taxon>Cytophagales</taxon>
        <taxon>Cytophagaceae</taxon>
        <taxon>Rhabdobacter</taxon>
    </lineage>
</organism>
<dbReference type="PANTHER" id="PTHR43037">
    <property type="entry name" value="UNNAMED PRODUCT-RELATED"/>
    <property type="match status" value="1"/>
</dbReference>
<protein>
    <submittedName>
        <fullName evidence="4">Enterochelin esterase-like enzyme</fullName>
    </submittedName>
</protein>
<name>A0A840TUF7_9BACT</name>
<dbReference type="RefSeq" id="WP_246439827.1">
    <property type="nucleotide sequence ID" value="NZ_JACHGF010000002.1"/>
</dbReference>
<dbReference type="InterPro" id="IPR029058">
    <property type="entry name" value="AB_hydrolase_fold"/>
</dbReference>
<proteinExistence type="predicted"/>
<dbReference type="PANTHER" id="PTHR43037:SF1">
    <property type="entry name" value="BLL1128 PROTEIN"/>
    <property type="match status" value="1"/>
</dbReference>
<evidence type="ECO:0000256" key="3">
    <source>
        <dbReference type="SAM" id="SignalP"/>
    </source>
</evidence>
<feature type="signal peptide" evidence="3">
    <location>
        <begin position="1"/>
        <end position="26"/>
    </location>
</feature>
<evidence type="ECO:0000256" key="1">
    <source>
        <dbReference type="ARBA" id="ARBA00022729"/>
    </source>
</evidence>
<dbReference type="SUPFAM" id="SSF53474">
    <property type="entry name" value="alpha/beta-Hydrolases"/>
    <property type="match status" value="1"/>
</dbReference>
<gene>
    <name evidence="4" type="ORF">HNQ92_001814</name>
</gene>
<keyword evidence="5" id="KW-1185">Reference proteome</keyword>
<dbReference type="Pfam" id="PF00756">
    <property type="entry name" value="Esterase"/>
    <property type="match status" value="1"/>
</dbReference>
<dbReference type="Gene3D" id="3.40.50.1820">
    <property type="entry name" value="alpha/beta hydrolase"/>
    <property type="match status" value="1"/>
</dbReference>
<dbReference type="AlphaFoldDB" id="A0A840TUF7"/>
<feature type="region of interest" description="Disordered" evidence="2">
    <location>
        <begin position="342"/>
        <end position="370"/>
    </location>
</feature>